<keyword evidence="5 7" id="KW-0464">Manganese</keyword>
<comment type="catalytic activity">
    <reaction evidence="6 7">
        <text>beta-D-fructose 6-phosphate = dihydroxyacetone + D-glyceraldehyde 3-phosphate</text>
        <dbReference type="Rhea" id="RHEA:28002"/>
        <dbReference type="ChEBI" id="CHEBI:16016"/>
        <dbReference type="ChEBI" id="CHEBI:57634"/>
        <dbReference type="ChEBI" id="CHEBI:59776"/>
    </reaction>
</comment>
<dbReference type="STRING" id="1858805.M5G468"/>
<dbReference type="GO" id="GO:0103026">
    <property type="term" value="F:fructose-1-phosphatase activity"/>
    <property type="evidence" value="ECO:0007669"/>
    <property type="project" value="RHEA"/>
</dbReference>
<dbReference type="AlphaFoldDB" id="M5G468"/>
<evidence type="ECO:0000313" key="10">
    <source>
        <dbReference type="EMBL" id="EJU00627.1"/>
    </source>
</evidence>
<dbReference type="InterPro" id="IPR039763">
    <property type="entry name" value="ARMT1"/>
</dbReference>
<dbReference type="GO" id="GO:0005634">
    <property type="term" value="C:nucleus"/>
    <property type="evidence" value="ECO:0007669"/>
    <property type="project" value="TreeGrafter"/>
</dbReference>
<dbReference type="OrthoDB" id="541375at2759"/>
<dbReference type="GO" id="GO:0006974">
    <property type="term" value="P:DNA damage response"/>
    <property type="evidence" value="ECO:0007669"/>
    <property type="project" value="TreeGrafter"/>
</dbReference>
<dbReference type="GO" id="GO:0097023">
    <property type="term" value="F:fructose 6-phosphate aldolase activity"/>
    <property type="evidence" value="ECO:0007669"/>
    <property type="project" value="RHEA"/>
</dbReference>
<dbReference type="Gene3D" id="1.20.930.60">
    <property type="match status" value="1"/>
</dbReference>
<dbReference type="SUPFAM" id="SSF111321">
    <property type="entry name" value="AF1104-like"/>
    <property type="match status" value="1"/>
</dbReference>
<dbReference type="EMBL" id="JH795866">
    <property type="protein sequence ID" value="EJU00627.1"/>
    <property type="molecule type" value="Genomic_DNA"/>
</dbReference>
<comment type="similarity">
    <text evidence="2 7">Belongs to the damage-control phosphatase family. Sugar phosphate phosphatase III subfamily.</text>
</comment>
<dbReference type="Pfam" id="PF01937">
    <property type="entry name" value="ARMT1-like_dom"/>
    <property type="match status" value="1"/>
</dbReference>
<dbReference type="Gene3D" id="3.40.50.10880">
    <property type="entry name" value="Uncharacterised protein PF01937, DUF89, domain 3"/>
    <property type="match status" value="1"/>
</dbReference>
<evidence type="ECO:0000256" key="4">
    <source>
        <dbReference type="ARBA" id="ARBA00022801"/>
    </source>
</evidence>
<dbReference type="EC" id="3.1.3.-" evidence="7"/>
<dbReference type="PANTHER" id="PTHR12260:SF6">
    <property type="entry name" value="DAMAGE-CONTROL PHOSPHATASE ARMT1"/>
    <property type="match status" value="1"/>
</dbReference>
<accession>M5G468</accession>
<dbReference type="RefSeq" id="XP_040627524.1">
    <property type="nucleotide sequence ID" value="XM_040776479.1"/>
</dbReference>
<evidence type="ECO:0000256" key="5">
    <source>
        <dbReference type="ARBA" id="ARBA00023211"/>
    </source>
</evidence>
<evidence type="ECO:0000259" key="9">
    <source>
        <dbReference type="Pfam" id="PF01937"/>
    </source>
</evidence>
<keyword evidence="11" id="KW-1185">Reference proteome</keyword>
<comment type="catalytic activity">
    <reaction evidence="1 7">
        <text>beta-D-fructose 1-phosphate + H2O = D-fructose + phosphate</text>
        <dbReference type="Rhea" id="RHEA:35603"/>
        <dbReference type="ChEBI" id="CHEBI:15377"/>
        <dbReference type="ChEBI" id="CHEBI:37721"/>
        <dbReference type="ChEBI" id="CHEBI:43474"/>
        <dbReference type="ChEBI" id="CHEBI:138881"/>
    </reaction>
</comment>
<evidence type="ECO:0000256" key="1">
    <source>
        <dbReference type="ARBA" id="ARBA00001326"/>
    </source>
</evidence>
<evidence type="ECO:0000256" key="7">
    <source>
        <dbReference type="RuleBase" id="RU367030"/>
    </source>
</evidence>
<dbReference type="InterPro" id="IPR036075">
    <property type="entry name" value="ARMT-1-like_metal-bd_sf"/>
</dbReference>
<comment type="cofactor">
    <cofactor evidence="7">
        <name>Mn(2+)</name>
        <dbReference type="ChEBI" id="CHEBI:29035"/>
    </cofactor>
    <cofactor evidence="7">
        <name>Ni(2+)</name>
        <dbReference type="ChEBI" id="CHEBI:49786"/>
    </cofactor>
</comment>
<dbReference type="InterPro" id="IPR002791">
    <property type="entry name" value="ARMT1-like_metal-bd"/>
</dbReference>
<feature type="compositionally biased region" description="Low complexity" evidence="8">
    <location>
        <begin position="8"/>
        <end position="17"/>
    </location>
</feature>
<evidence type="ECO:0000256" key="8">
    <source>
        <dbReference type="SAM" id="MobiDB-lite"/>
    </source>
</evidence>
<dbReference type="GO" id="GO:0046872">
    <property type="term" value="F:metal ion binding"/>
    <property type="evidence" value="ECO:0007669"/>
    <property type="project" value="UniProtKB-UniRule"/>
</dbReference>
<keyword evidence="4 7" id="KW-0378">Hydrolase</keyword>
<name>M5G468_DACPD</name>
<comment type="function">
    <text evidence="7">Metal-dependent phosphatase that shows phosphatase activity against several substrates, including fructose-1-phosphate and fructose-6-phosphate. Its preference for fructose-1-phosphate, a strong glycating agent that causes DNA damage rather than a canonical yeast metabolite, suggests a damage-control function in hexose phosphate metabolism.</text>
</comment>
<evidence type="ECO:0000313" key="11">
    <source>
        <dbReference type="Proteomes" id="UP000030653"/>
    </source>
</evidence>
<evidence type="ECO:0000256" key="2">
    <source>
        <dbReference type="ARBA" id="ARBA00009519"/>
    </source>
</evidence>
<keyword evidence="3 7" id="KW-0479">Metal-binding</keyword>
<evidence type="ECO:0000256" key="6">
    <source>
        <dbReference type="ARBA" id="ARBA00048809"/>
    </source>
</evidence>
<proteinExistence type="inferred from homology"/>
<feature type="region of interest" description="Disordered" evidence="8">
    <location>
        <begin position="1"/>
        <end position="36"/>
    </location>
</feature>
<feature type="domain" description="Damage-control phosphatase ARMT1-like metal-binding" evidence="9">
    <location>
        <begin position="49"/>
        <end position="467"/>
    </location>
</feature>
<protein>
    <recommendedName>
        <fullName evidence="7">Sugar phosphate phosphatase</fullName>
        <ecNumber evidence="7">3.1.3.-</ecNumber>
    </recommendedName>
</protein>
<comment type="domain">
    <text evidence="7">Subfamily III proteins have a conserved RTxK motif about 40-50 residues from the C-terminus; the threonine may be replaced by serine or cysteine.</text>
</comment>
<reference evidence="10 11" key="1">
    <citation type="journal article" date="2012" name="Science">
        <title>The Paleozoic origin of enzymatic lignin decomposition reconstructed from 31 fungal genomes.</title>
        <authorList>
            <person name="Floudas D."/>
            <person name="Binder M."/>
            <person name="Riley R."/>
            <person name="Barry K."/>
            <person name="Blanchette R.A."/>
            <person name="Henrissat B."/>
            <person name="Martinez A.T."/>
            <person name="Otillar R."/>
            <person name="Spatafora J.W."/>
            <person name="Yadav J.S."/>
            <person name="Aerts A."/>
            <person name="Benoit I."/>
            <person name="Boyd A."/>
            <person name="Carlson A."/>
            <person name="Copeland A."/>
            <person name="Coutinho P.M."/>
            <person name="de Vries R.P."/>
            <person name="Ferreira P."/>
            <person name="Findley K."/>
            <person name="Foster B."/>
            <person name="Gaskell J."/>
            <person name="Glotzer D."/>
            <person name="Gorecki P."/>
            <person name="Heitman J."/>
            <person name="Hesse C."/>
            <person name="Hori C."/>
            <person name="Igarashi K."/>
            <person name="Jurgens J.A."/>
            <person name="Kallen N."/>
            <person name="Kersten P."/>
            <person name="Kohler A."/>
            <person name="Kuees U."/>
            <person name="Kumar T.K.A."/>
            <person name="Kuo A."/>
            <person name="LaButti K."/>
            <person name="Larrondo L.F."/>
            <person name="Lindquist E."/>
            <person name="Ling A."/>
            <person name="Lombard V."/>
            <person name="Lucas S."/>
            <person name="Lundell T."/>
            <person name="Martin R."/>
            <person name="McLaughlin D.J."/>
            <person name="Morgenstern I."/>
            <person name="Morin E."/>
            <person name="Murat C."/>
            <person name="Nagy L.G."/>
            <person name="Nolan M."/>
            <person name="Ohm R.A."/>
            <person name="Patyshakuliyeva A."/>
            <person name="Rokas A."/>
            <person name="Ruiz-Duenas F.J."/>
            <person name="Sabat G."/>
            <person name="Salamov A."/>
            <person name="Samejima M."/>
            <person name="Schmutz J."/>
            <person name="Slot J.C."/>
            <person name="St John F."/>
            <person name="Stenlid J."/>
            <person name="Sun H."/>
            <person name="Sun S."/>
            <person name="Syed K."/>
            <person name="Tsang A."/>
            <person name="Wiebenga A."/>
            <person name="Young D."/>
            <person name="Pisabarro A."/>
            <person name="Eastwood D.C."/>
            <person name="Martin F."/>
            <person name="Cullen D."/>
            <person name="Grigoriev I.V."/>
            <person name="Hibbett D.S."/>
        </authorList>
    </citation>
    <scope>NUCLEOTIDE SEQUENCE [LARGE SCALE GENOMIC DNA]</scope>
    <source>
        <strain evidence="10 11">DJM-731 SS1</strain>
    </source>
</reference>
<organism evidence="10 11">
    <name type="scientific">Dacryopinax primogenitus (strain DJM 731)</name>
    <name type="common">Brown rot fungus</name>
    <dbReference type="NCBI Taxonomy" id="1858805"/>
    <lineage>
        <taxon>Eukaryota</taxon>
        <taxon>Fungi</taxon>
        <taxon>Dikarya</taxon>
        <taxon>Basidiomycota</taxon>
        <taxon>Agaricomycotina</taxon>
        <taxon>Dacrymycetes</taxon>
        <taxon>Dacrymycetales</taxon>
        <taxon>Dacrymycetaceae</taxon>
        <taxon>Dacryopinax</taxon>
    </lineage>
</organism>
<evidence type="ECO:0000256" key="3">
    <source>
        <dbReference type="ARBA" id="ARBA00022723"/>
    </source>
</evidence>
<dbReference type="OMA" id="IFARQKM"/>
<sequence length="500" mass="56619">MSNENDGAPPTQATPQAEPRESEQLQYSPEYPHYPPCSPRDRASFAYETVSKRWPVILTQVIDAIYRACDSGTYATPEAEEEGKELIRKVGKLKYNISRNAIMEPIEDDGGANIELYNSMLSFLELQQQNMWFTAPWLYAECYLYRHLRTTFAFSKHWKAFDPFRGQKERAFKEMGKGVYDLAEMMHKLDTEKEDLDINEQALEVLFSDMIQMCLWGNTVDLSLLTSLDVDHLAQLQQVGAAANSARSDLILRNDTDALWTHVRQIKNARLDIVLDNSGLELFTDMVLADFLVTHTPFFSEVVFHPKTIPWFVSDVMPADFFSLLSAMTTPHYFGQAPSPSHEQYVTSLATRWQSYVDCGVFRLSSPPGQAEGEHMGEVVQENGVDWWVGPGVYGLMDENEDGIRALEALRGSGLVVFKGDLNFRKLTADVRWPPHTQFDQAIGTLAGRFPLLALRTNKADVIVGLREGFAQELDQKDKDWRWSGKYGLICFCPGGTVAH</sequence>
<dbReference type="Proteomes" id="UP000030653">
    <property type="component" value="Unassembled WGS sequence"/>
</dbReference>
<gene>
    <name evidence="10" type="ORF">DACRYDRAFT_80848</name>
</gene>
<dbReference type="PANTHER" id="PTHR12260">
    <property type="entry name" value="DAMAGE-CONTROL PHOSPHATASE ARMT1"/>
    <property type="match status" value="1"/>
</dbReference>
<dbReference type="GeneID" id="63691541"/>
<dbReference type="HOGENOM" id="CLU_030117_2_0_1"/>